<keyword evidence="12" id="KW-1185">Reference proteome</keyword>
<evidence type="ECO:0000313" key="12">
    <source>
        <dbReference type="Proteomes" id="UP000249402"/>
    </source>
</evidence>
<evidence type="ECO:0000259" key="10">
    <source>
        <dbReference type="Pfam" id="PF12862"/>
    </source>
</evidence>
<dbReference type="Proteomes" id="UP000249402">
    <property type="component" value="Unassembled WGS sequence"/>
</dbReference>
<dbReference type="EMBL" id="KZ824419">
    <property type="protein sequence ID" value="RAL06393.1"/>
    <property type="molecule type" value="Genomic_DNA"/>
</dbReference>
<dbReference type="VEuPathDB" id="FungiDB:BO80DRAFT_460596"/>
<dbReference type="GO" id="GO:0051301">
    <property type="term" value="P:cell division"/>
    <property type="evidence" value="ECO:0007669"/>
    <property type="project" value="UniProtKB-KW"/>
</dbReference>
<keyword evidence="9" id="KW-0732">Signal</keyword>
<evidence type="ECO:0000256" key="1">
    <source>
        <dbReference type="ARBA" id="ARBA00007450"/>
    </source>
</evidence>
<protein>
    <recommendedName>
        <fullName evidence="2">Anaphase-promoting complex subunit 5</fullName>
    </recommendedName>
    <alternativeName>
        <fullName evidence="7">Cyclosome subunit 5</fullName>
    </alternativeName>
</protein>
<proteinExistence type="inferred from homology"/>
<dbReference type="PANTHER" id="PTHR12830:SF9">
    <property type="entry name" value="ANAPHASE-PROMOTING COMPLEX SUBUNIT 5"/>
    <property type="match status" value="1"/>
</dbReference>
<dbReference type="PANTHER" id="PTHR12830">
    <property type="entry name" value="ANAPHASE-PROMOTING COMPLEX SUBUNIT 5"/>
    <property type="match status" value="1"/>
</dbReference>
<reference evidence="11 12" key="1">
    <citation type="submission" date="2018-02" db="EMBL/GenBank/DDBJ databases">
        <title>The genomes of Aspergillus section Nigri reveals drivers in fungal speciation.</title>
        <authorList>
            <consortium name="DOE Joint Genome Institute"/>
            <person name="Vesth T.C."/>
            <person name="Nybo J."/>
            <person name="Theobald S."/>
            <person name="Brandl J."/>
            <person name="Frisvad J.C."/>
            <person name="Nielsen K.F."/>
            <person name="Lyhne E.K."/>
            <person name="Kogle M.E."/>
            <person name="Kuo A."/>
            <person name="Riley R."/>
            <person name="Clum A."/>
            <person name="Nolan M."/>
            <person name="Lipzen A."/>
            <person name="Salamov A."/>
            <person name="Henrissat B."/>
            <person name="Wiebenga A."/>
            <person name="De vries R.P."/>
            <person name="Grigoriev I.V."/>
            <person name="Mortensen U.H."/>
            <person name="Andersen M.R."/>
            <person name="Baker S.E."/>
        </authorList>
    </citation>
    <scope>NUCLEOTIDE SEQUENCE [LARGE SCALE GENOMIC DNA]</scope>
    <source>
        <strain evidence="11 12">CBS 121593</strain>
    </source>
</reference>
<dbReference type="InterPro" id="IPR026000">
    <property type="entry name" value="Apc5_dom"/>
</dbReference>
<evidence type="ECO:0000256" key="6">
    <source>
        <dbReference type="ARBA" id="ARBA00023306"/>
    </source>
</evidence>
<evidence type="ECO:0000256" key="8">
    <source>
        <dbReference type="ARBA" id="ARBA00045696"/>
    </source>
</evidence>
<dbReference type="FunFam" id="1.25.40.10:FF:000999">
    <property type="entry name" value="Anaphase-promoting complex subunit Apc5, putative"/>
    <property type="match status" value="1"/>
</dbReference>
<dbReference type="GeneID" id="37227264"/>
<dbReference type="OrthoDB" id="2504561at2759"/>
<dbReference type="GO" id="GO:0045842">
    <property type="term" value="P:positive regulation of mitotic metaphase/anaphase transition"/>
    <property type="evidence" value="ECO:0007669"/>
    <property type="project" value="TreeGrafter"/>
</dbReference>
<evidence type="ECO:0000256" key="5">
    <source>
        <dbReference type="ARBA" id="ARBA00022786"/>
    </source>
</evidence>
<dbReference type="GO" id="GO:0070979">
    <property type="term" value="P:protein K11-linked ubiquitination"/>
    <property type="evidence" value="ECO:0007669"/>
    <property type="project" value="TreeGrafter"/>
</dbReference>
<dbReference type="AlphaFoldDB" id="A0A395HFZ1"/>
<organism evidence="11 12">
    <name type="scientific">Aspergillus ibericus CBS 121593</name>
    <dbReference type="NCBI Taxonomy" id="1448316"/>
    <lineage>
        <taxon>Eukaryota</taxon>
        <taxon>Fungi</taxon>
        <taxon>Dikarya</taxon>
        <taxon>Ascomycota</taxon>
        <taxon>Pezizomycotina</taxon>
        <taxon>Eurotiomycetes</taxon>
        <taxon>Eurotiomycetidae</taxon>
        <taxon>Eurotiales</taxon>
        <taxon>Aspergillaceae</taxon>
        <taxon>Aspergillus</taxon>
        <taxon>Aspergillus subgen. Circumdati</taxon>
    </lineage>
</organism>
<keyword evidence="6" id="KW-0131">Cell cycle</keyword>
<keyword evidence="4" id="KW-0498">Mitosis</keyword>
<name>A0A395HFZ1_9EURO</name>
<gene>
    <name evidence="11" type="ORF">BO80DRAFT_460596</name>
</gene>
<evidence type="ECO:0000313" key="11">
    <source>
        <dbReference type="EMBL" id="RAL06393.1"/>
    </source>
</evidence>
<keyword evidence="5" id="KW-0833">Ubl conjugation pathway</keyword>
<dbReference type="GO" id="GO:0005680">
    <property type="term" value="C:anaphase-promoting complex"/>
    <property type="evidence" value="ECO:0007669"/>
    <property type="project" value="InterPro"/>
</dbReference>
<dbReference type="Gene3D" id="1.25.40.10">
    <property type="entry name" value="Tetratricopeptide repeat domain"/>
    <property type="match status" value="1"/>
</dbReference>
<evidence type="ECO:0000256" key="7">
    <source>
        <dbReference type="ARBA" id="ARBA00031069"/>
    </source>
</evidence>
<dbReference type="InterPro" id="IPR037679">
    <property type="entry name" value="Apc5"/>
</dbReference>
<dbReference type="STRING" id="1448316.A0A395HFZ1"/>
<dbReference type="Pfam" id="PF12862">
    <property type="entry name" value="ANAPC5"/>
    <property type="match status" value="1"/>
</dbReference>
<evidence type="ECO:0000256" key="4">
    <source>
        <dbReference type="ARBA" id="ARBA00022776"/>
    </source>
</evidence>
<dbReference type="RefSeq" id="XP_025580720.1">
    <property type="nucleotide sequence ID" value="XM_025722399.1"/>
</dbReference>
<dbReference type="GO" id="GO:0031145">
    <property type="term" value="P:anaphase-promoting complex-dependent catabolic process"/>
    <property type="evidence" value="ECO:0007669"/>
    <property type="project" value="TreeGrafter"/>
</dbReference>
<keyword evidence="3" id="KW-0132">Cell division</keyword>
<dbReference type="InterPro" id="IPR011990">
    <property type="entry name" value="TPR-like_helical_dom_sf"/>
</dbReference>
<dbReference type="UniPathway" id="UPA00143"/>
<feature type="domain" description="Anaphase-promoting complex subunit 5" evidence="10">
    <location>
        <begin position="267"/>
        <end position="356"/>
    </location>
</feature>
<evidence type="ECO:0000256" key="3">
    <source>
        <dbReference type="ARBA" id="ARBA00022618"/>
    </source>
</evidence>
<feature type="signal peptide" evidence="9">
    <location>
        <begin position="1"/>
        <end position="22"/>
    </location>
</feature>
<evidence type="ECO:0000256" key="2">
    <source>
        <dbReference type="ARBA" id="ARBA00016066"/>
    </source>
</evidence>
<comment type="function">
    <text evidence="8">Component of the anaphase promoting complex/cyclosome (APC/C), a cell cycle-regulated E3 ubiquitin ligase that controls progression through mitosis and the G1 phase of the cell cycle. The APC/C complex acts by mediating ubiquitination and subsequent degradation of target proteins: it mainly mediates the formation of 'Lys-11'-linked polyubiquitin chains and, to a lower extent, the formation of 'Lys-48'- and 'Lys-63'-linked polyubiquitin chains. The APC/C complex catalyzes assembly of branched 'Lys-11'-/'Lys-48'-linked branched ubiquitin chains on target proteins.</text>
</comment>
<accession>A0A395HFZ1</accession>
<comment type="similarity">
    <text evidence="1">Belongs to the APC5 family.</text>
</comment>
<feature type="chain" id="PRO_5017401902" description="Anaphase-promoting complex subunit 5" evidence="9">
    <location>
        <begin position="23"/>
        <end position="772"/>
    </location>
</feature>
<sequence length="772" mass="87231">MSRYLTPSKVALLCLISIYTEGVVPNSSAIHVLSFLITCLSPLEREPTSPLKSQDTRCSVSVDDLEDALKSHPSSIPGRSIWDLFLKKIWSIDCCDALEVFFAEISAILVKTREEQIRDRDAGLAPETGCMRLSRCSPLGAFVRRAQLEFTRLQFHDSVKLWQGFVKYRLPTYNVWARKNPSDEQAPVDINLLNLGLDPMEHLTQVAYGNIKDDSEDDQYVSTKDVERLLEFQISELQSLGGRVPDGMKVQLERIIMSGVTVPNLVHYLRFLDAWRAGDYPSSFDNLHRYFDCTMHSRDRSSYQYALLNLAILQADFGCYGEAVSAMQEAVSIARESHDMNCLNFCMSWLYHFGKAFPEQMKDVQNTGMLGNEKEGLAFLKAKAKETEMWSLLSTTLLSEAKLELHNGESLASSFENIIRASHLNVTKHLSNSVGPQFLLQTSLYSRIGITHLAWLSSEIFRECYANKAPFEDYLKSTFRSCQLLAQQGRYSEVSAQMSQITPEKLRSLKSSQYWIFFSGLLQLRRQIYRDNKTAAEHLLAQLQAIQLPDNDITLLLSILTIDLRIRQGHYARALELVEKTAQTIHQDNFDIFTQVKLLCLKASILQKTGHPQRGFSLALRAASIAHRSRLLPSLWESICVLAGVLLSLREFDAVSELIESIMPQILETSDCELAAQAYSLLVDANMGIAGTLWSKGQTNSVLKKEHINRALGYLDCAYEQYEEIEDVNGQCEMVAKKATVMHLTGDPVLANDYAAKYLDLKRQSRMDSADI</sequence>
<evidence type="ECO:0000256" key="9">
    <source>
        <dbReference type="SAM" id="SignalP"/>
    </source>
</evidence>